<protein>
    <submittedName>
        <fullName evidence="2">Uncharacterized protein</fullName>
    </submittedName>
</protein>
<dbReference type="Proteomes" id="UP001447516">
    <property type="component" value="Unassembled WGS sequence"/>
</dbReference>
<keyword evidence="1" id="KW-0472">Membrane</keyword>
<sequence>MSARRAWRPAPRALWYAIPVVLFLSAAVFWVLALVAWVAPKPLYDVFTSDGVELPPQWYEPGQRFWAGVACFLTGLVVSVVLAALRRRAGAPHQPSVPPERPGP</sequence>
<dbReference type="EMBL" id="JBDJAW010000021">
    <property type="protein sequence ID" value="MEN3538197.1"/>
    <property type="molecule type" value="Genomic_DNA"/>
</dbReference>
<reference evidence="2 3" key="1">
    <citation type="submission" date="2024-05" db="EMBL/GenBank/DDBJ databases">
        <title>Microbispora sp.ZYX-F-249.</title>
        <authorList>
            <person name="Xie H."/>
        </authorList>
    </citation>
    <scope>NUCLEOTIDE SEQUENCE [LARGE SCALE GENOMIC DNA]</scope>
    <source>
        <strain evidence="2 3">ZYX-F-249</strain>
    </source>
</reference>
<feature type="transmembrane region" description="Helical" evidence="1">
    <location>
        <begin position="65"/>
        <end position="85"/>
    </location>
</feature>
<gene>
    <name evidence="2" type="ORF">AAH991_24000</name>
</gene>
<keyword evidence="1" id="KW-0812">Transmembrane</keyword>
<name>A0ABV0ATM8_9ACTN</name>
<keyword evidence="1" id="KW-1133">Transmembrane helix</keyword>
<dbReference type="RefSeq" id="WP_346228146.1">
    <property type="nucleotide sequence ID" value="NZ_JBDJAW010000021.1"/>
</dbReference>
<evidence type="ECO:0000313" key="3">
    <source>
        <dbReference type="Proteomes" id="UP001447516"/>
    </source>
</evidence>
<evidence type="ECO:0000313" key="2">
    <source>
        <dbReference type="EMBL" id="MEN3538197.1"/>
    </source>
</evidence>
<keyword evidence="3" id="KW-1185">Reference proteome</keyword>
<evidence type="ECO:0000256" key="1">
    <source>
        <dbReference type="SAM" id="Phobius"/>
    </source>
</evidence>
<organism evidence="2 3">
    <name type="scientific">Microbispora maris</name>
    <dbReference type="NCBI Taxonomy" id="3144104"/>
    <lineage>
        <taxon>Bacteria</taxon>
        <taxon>Bacillati</taxon>
        <taxon>Actinomycetota</taxon>
        <taxon>Actinomycetes</taxon>
        <taxon>Streptosporangiales</taxon>
        <taxon>Streptosporangiaceae</taxon>
        <taxon>Microbispora</taxon>
    </lineage>
</organism>
<proteinExistence type="predicted"/>
<accession>A0ABV0ATM8</accession>
<feature type="transmembrane region" description="Helical" evidence="1">
    <location>
        <begin position="14"/>
        <end position="39"/>
    </location>
</feature>
<comment type="caution">
    <text evidence="2">The sequence shown here is derived from an EMBL/GenBank/DDBJ whole genome shotgun (WGS) entry which is preliminary data.</text>
</comment>